<dbReference type="eggNOG" id="COG1334">
    <property type="taxonomic scope" value="Bacteria"/>
</dbReference>
<dbReference type="RefSeq" id="WP_015009396.1">
    <property type="nucleotide sequence ID" value="NC_018704.1"/>
</dbReference>
<keyword evidence="1" id="KW-0966">Cell projection</keyword>
<keyword evidence="1" id="KW-0969">Cilium</keyword>
<dbReference type="InterPro" id="IPR035924">
    <property type="entry name" value="FlaG-like_sf"/>
</dbReference>
<dbReference type="EMBL" id="AP012050">
    <property type="protein sequence ID" value="BAM46791.1"/>
    <property type="molecule type" value="Genomic_DNA"/>
</dbReference>
<dbReference type="AlphaFoldDB" id="K0J2M1"/>
<sequence>MDVSKVISGTNYASLPNRQSQNIDTKPEIENAQTNKNGVLQQKTLYTQARTHGNQLVERAKIEEMIEGLNDFLEPINRSIRFELHDKLNRYYVKVIDTKTEEIVREIPPKQMLDMYAAMAEFMGLIIDEKI</sequence>
<proteinExistence type="predicted"/>
<protein>
    <submittedName>
        <fullName evidence="1">Flagellar protein FlaG family protein</fullName>
    </submittedName>
</protein>
<name>K0J2M1_AMPXN</name>
<organism evidence="1 2">
    <name type="scientific">Amphibacillus xylanus (strain ATCC 51415 / DSM 6626 / JCM 7361 / LMG 17667 / NBRC 15112 / Ep01)</name>
    <dbReference type="NCBI Taxonomy" id="698758"/>
    <lineage>
        <taxon>Bacteria</taxon>
        <taxon>Bacillati</taxon>
        <taxon>Bacillota</taxon>
        <taxon>Bacilli</taxon>
        <taxon>Bacillales</taxon>
        <taxon>Bacillaceae</taxon>
        <taxon>Amphibacillus</taxon>
    </lineage>
</organism>
<dbReference type="PANTHER" id="PTHR37166">
    <property type="entry name" value="PROTEIN FLAG"/>
    <property type="match status" value="1"/>
</dbReference>
<dbReference type="SUPFAM" id="SSF160214">
    <property type="entry name" value="FlaG-like"/>
    <property type="match status" value="1"/>
</dbReference>
<reference evidence="1 2" key="1">
    <citation type="submission" date="2011-01" db="EMBL/GenBank/DDBJ databases">
        <title>Whole genome sequence of Amphibacillus xylinus NBRC 15112.</title>
        <authorList>
            <person name="Nakazawa H."/>
            <person name="Katano Y."/>
            <person name="Nakamura S."/>
            <person name="Sasagawa M."/>
            <person name="Fukada J."/>
            <person name="Arai T."/>
            <person name="Sasakura N."/>
            <person name="Mochizuki D."/>
            <person name="Hosoyama A."/>
            <person name="Harada K."/>
            <person name="Horikawa H."/>
            <person name="Kato Y."/>
            <person name="Harada T."/>
            <person name="Sasaki K."/>
            <person name="Sekiguchi M."/>
            <person name="Hodoyama M."/>
            <person name="Nishiko R."/>
            <person name="Narita H."/>
            <person name="Hanamaki A."/>
            <person name="Hata C."/>
            <person name="Konno Y."/>
            <person name="Niimura Y."/>
            <person name="Yamazaki S."/>
            <person name="Fujita N."/>
        </authorList>
    </citation>
    <scope>NUCLEOTIDE SEQUENCE [LARGE SCALE GENOMIC DNA]</scope>
    <source>
        <strain evidence="2">ATCC 51415 / DSM 6626 / JCM 7361 / LMG 17667 / NBRC 15112 / Ep01</strain>
    </source>
</reference>
<keyword evidence="1" id="KW-0282">Flagellum</keyword>
<dbReference type="InterPro" id="IPR005186">
    <property type="entry name" value="FlaG"/>
</dbReference>
<dbReference type="OrthoDB" id="9799867at2"/>
<dbReference type="Proteomes" id="UP000006294">
    <property type="component" value="Chromosome"/>
</dbReference>
<evidence type="ECO:0000313" key="1">
    <source>
        <dbReference type="EMBL" id="BAM46791.1"/>
    </source>
</evidence>
<dbReference type="NCBIfam" id="NF005834">
    <property type="entry name" value="PRK07738.1"/>
    <property type="match status" value="1"/>
</dbReference>
<dbReference type="Gene3D" id="3.30.160.170">
    <property type="entry name" value="FlaG-like"/>
    <property type="match status" value="1"/>
</dbReference>
<dbReference type="Pfam" id="PF03646">
    <property type="entry name" value="FlaG"/>
    <property type="match status" value="1"/>
</dbReference>
<keyword evidence="2" id="KW-1185">Reference proteome</keyword>
<dbReference type="PANTHER" id="PTHR37166:SF1">
    <property type="entry name" value="PROTEIN FLAG"/>
    <property type="match status" value="1"/>
</dbReference>
<dbReference type="KEGG" id="axl:AXY_06590"/>
<accession>K0J2M1</accession>
<evidence type="ECO:0000313" key="2">
    <source>
        <dbReference type="Proteomes" id="UP000006294"/>
    </source>
</evidence>
<gene>
    <name evidence="1" type="ordered locus">AXY_06590</name>
</gene>
<dbReference type="HOGENOM" id="CLU_120910_3_2_9"/>
<dbReference type="STRING" id="698758.AXY_06590"/>